<feature type="compositionally biased region" description="Pro residues" evidence="1">
    <location>
        <begin position="199"/>
        <end position="208"/>
    </location>
</feature>
<comment type="caution">
    <text evidence="3">The sequence shown here is derived from an EMBL/GenBank/DDBJ whole genome shotgun (WGS) entry which is preliminary data.</text>
</comment>
<gene>
    <name evidence="3" type="ORF">HNQ77_001913</name>
</gene>
<feature type="region of interest" description="Disordered" evidence="1">
    <location>
        <begin position="177"/>
        <end position="208"/>
    </location>
</feature>
<dbReference type="PROSITE" id="PS51257">
    <property type="entry name" value="PROKAR_LIPOPROTEIN"/>
    <property type="match status" value="1"/>
</dbReference>
<dbReference type="RefSeq" id="WP_050058478.1">
    <property type="nucleotide sequence ID" value="NZ_JACHEK010000003.1"/>
</dbReference>
<keyword evidence="2" id="KW-0732">Signal</keyword>
<dbReference type="Proteomes" id="UP000538666">
    <property type="component" value="Unassembled WGS sequence"/>
</dbReference>
<keyword evidence="4" id="KW-1185">Reference proteome</keyword>
<proteinExistence type="predicted"/>
<name>A0A841K152_9BACT</name>
<sequence>MKRIVPALLVLMCAASAYSQSGEHIIPAGSLISCTVSEPKLSSKTTAIGDPVLCQIGHSERYGRSVLPYNSYLVGRFEDYKDPGHFVGKGWMELRFDRMVIEPDTTIPIDAKVVAVPGYNVDRDGRIVGKGHETRDIVTWSIPVLWPIDLIMLPMRGPRPTLKEETRLTLKVMDDLAVPTTEAPQQEPSGLLRRQPTSYTPPPPPEPAPSPVAMSYIPAPPVYYYPAPARTVWMYRNGYAYRVTIP</sequence>
<feature type="signal peptide" evidence="2">
    <location>
        <begin position="1"/>
        <end position="19"/>
    </location>
</feature>
<dbReference type="OrthoDB" id="119744at2"/>
<feature type="chain" id="PRO_5032347318" evidence="2">
    <location>
        <begin position="20"/>
        <end position="246"/>
    </location>
</feature>
<evidence type="ECO:0000313" key="3">
    <source>
        <dbReference type="EMBL" id="MBB6143964.1"/>
    </source>
</evidence>
<dbReference type="EMBL" id="JACHEK010000003">
    <property type="protein sequence ID" value="MBB6143964.1"/>
    <property type="molecule type" value="Genomic_DNA"/>
</dbReference>
<accession>A0A841K152</accession>
<evidence type="ECO:0000256" key="1">
    <source>
        <dbReference type="SAM" id="MobiDB-lite"/>
    </source>
</evidence>
<reference evidence="3 4" key="1">
    <citation type="submission" date="2020-08" db="EMBL/GenBank/DDBJ databases">
        <title>Genomic Encyclopedia of Type Strains, Phase IV (KMG-IV): sequencing the most valuable type-strain genomes for metagenomic binning, comparative biology and taxonomic classification.</title>
        <authorList>
            <person name="Goeker M."/>
        </authorList>
    </citation>
    <scope>NUCLEOTIDE SEQUENCE [LARGE SCALE GENOMIC DNA]</scope>
    <source>
        <strain evidence="3 4">DSM 103733</strain>
    </source>
</reference>
<organism evidence="3 4">
    <name type="scientific">Silvibacterium bohemicum</name>
    <dbReference type="NCBI Taxonomy" id="1577686"/>
    <lineage>
        <taxon>Bacteria</taxon>
        <taxon>Pseudomonadati</taxon>
        <taxon>Acidobacteriota</taxon>
        <taxon>Terriglobia</taxon>
        <taxon>Terriglobales</taxon>
        <taxon>Acidobacteriaceae</taxon>
        <taxon>Silvibacterium</taxon>
    </lineage>
</organism>
<evidence type="ECO:0000313" key="4">
    <source>
        <dbReference type="Proteomes" id="UP000538666"/>
    </source>
</evidence>
<evidence type="ECO:0000256" key="2">
    <source>
        <dbReference type="SAM" id="SignalP"/>
    </source>
</evidence>
<protein>
    <submittedName>
        <fullName evidence="3">Uncharacterized protein</fullName>
    </submittedName>
</protein>
<dbReference type="AlphaFoldDB" id="A0A841K152"/>